<keyword evidence="1" id="KW-0547">Nucleotide-binding</keyword>
<dbReference type="Pfam" id="PF08443">
    <property type="entry name" value="RimK"/>
    <property type="match status" value="1"/>
</dbReference>
<protein>
    <recommendedName>
        <fullName evidence="3">ATP-grasp domain-containing protein</fullName>
    </recommendedName>
</protein>
<dbReference type="AlphaFoldDB" id="A0A1S1Z185"/>
<keyword evidence="2" id="KW-0812">Transmembrane</keyword>
<proteinExistence type="predicted"/>
<dbReference type="STRING" id="915059.NH26_12075"/>
<evidence type="ECO:0000256" key="2">
    <source>
        <dbReference type="SAM" id="Phobius"/>
    </source>
</evidence>
<dbReference type="SUPFAM" id="SSF56059">
    <property type="entry name" value="Glutathione synthetase ATP-binding domain-like"/>
    <property type="match status" value="1"/>
</dbReference>
<feature type="transmembrane region" description="Helical" evidence="2">
    <location>
        <begin position="20"/>
        <end position="41"/>
    </location>
</feature>
<dbReference type="EMBL" id="JRYR02000001">
    <property type="protein sequence ID" value="OHX67029.1"/>
    <property type="molecule type" value="Genomic_DNA"/>
</dbReference>
<dbReference type="InterPro" id="IPR013651">
    <property type="entry name" value="ATP-grasp_RimK-type"/>
</dbReference>
<dbReference type="Gene3D" id="3.30.1490.20">
    <property type="entry name" value="ATP-grasp fold, A domain"/>
    <property type="match status" value="1"/>
</dbReference>
<keyword evidence="2" id="KW-0472">Membrane</keyword>
<organism evidence="4 5">
    <name type="scientific">Flammeovirga pacifica</name>
    <dbReference type="NCBI Taxonomy" id="915059"/>
    <lineage>
        <taxon>Bacteria</taxon>
        <taxon>Pseudomonadati</taxon>
        <taxon>Bacteroidota</taxon>
        <taxon>Cytophagia</taxon>
        <taxon>Cytophagales</taxon>
        <taxon>Flammeovirgaceae</taxon>
        <taxon>Flammeovirga</taxon>
    </lineage>
</organism>
<dbReference type="PROSITE" id="PS50975">
    <property type="entry name" value="ATP_GRASP"/>
    <property type="match status" value="1"/>
</dbReference>
<keyword evidence="5" id="KW-1185">Reference proteome</keyword>
<dbReference type="InterPro" id="IPR011761">
    <property type="entry name" value="ATP-grasp"/>
</dbReference>
<keyword evidence="1" id="KW-0067">ATP-binding</keyword>
<accession>A0A1S1Z185</accession>
<dbReference type="GO" id="GO:0046872">
    <property type="term" value="F:metal ion binding"/>
    <property type="evidence" value="ECO:0007669"/>
    <property type="project" value="InterPro"/>
</dbReference>
<sequence length="336" mass="39147">MNLKPDFKYRIFKWEFWPYYIFYIPVYFLYFVLSLMSRSLSFMTSVNPGMKYGGFFDYSKYDVLKQIPSQYIPKTKFFLKSPSNDDVKKSMKELGLSYPVILKPNEGERGSGVEKISNDTDLNDYLKTKPEEIILQEFIATNDEYGIMYVRYPDQSKGKITSIVFKGELYVVGDGKSDLLSLFNNHHRASLYLDFLTDKYQDVLHHVIADGEVFMLSKMGNHCRGAIFNDANYLISKLDTKVFDEISAHIDGFYFGRYDLKAEDEEALIKGEFKVMELNGVNSEPAHIYDPENSLIAAYKDLFAHWWRIYKIGKQNRKQGHSDTPFPVLLQSLMNR</sequence>
<dbReference type="Proteomes" id="UP000179797">
    <property type="component" value="Unassembled WGS sequence"/>
</dbReference>
<feature type="domain" description="ATP-grasp" evidence="3">
    <location>
        <begin position="65"/>
        <end position="311"/>
    </location>
</feature>
<name>A0A1S1Z185_FLAPC</name>
<gene>
    <name evidence="4" type="ORF">NH26_12075</name>
</gene>
<evidence type="ECO:0000313" key="5">
    <source>
        <dbReference type="Proteomes" id="UP000179797"/>
    </source>
</evidence>
<dbReference type="GO" id="GO:0005524">
    <property type="term" value="F:ATP binding"/>
    <property type="evidence" value="ECO:0007669"/>
    <property type="project" value="UniProtKB-UniRule"/>
</dbReference>
<keyword evidence="2" id="KW-1133">Transmembrane helix</keyword>
<comment type="caution">
    <text evidence="4">The sequence shown here is derived from an EMBL/GenBank/DDBJ whole genome shotgun (WGS) entry which is preliminary data.</text>
</comment>
<evidence type="ECO:0000256" key="1">
    <source>
        <dbReference type="PROSITE-ProRule" id="PRU00409"/>
    </source>
</evidence>
<evidence type="ECO:0000259" key="3">
    <source>
        <dbReference type="PROSITE" id="PS50975"/>
    </source>
</evidence>
<reference evidence="4 5" key="1">
    <citation type="journal article" date="2012" name="Int. J. Syst. Evol. Microbiol.">
        <title>Flammeovirga pacifica sp. nov., isolated from deep-sea sediment.</title>
        <authorList>
            <person name="Xu H."/>
            <person name="Fu Y."/>
            <person name="Yang N."/>
            <person name="Ding Z."/>
            <person name="Lai Q."/>
            <person name="Zeng R."/>
        </authorList>
    </citation>
    <scope>NUCLEOTIDE SEQUENCE [LARGE SCALE GENOMIC DNA]</scope>
    <source>
        <strain evidence="5">DSM 24597 / LMG 26175 / WPAGA1</strain>
    </source>
</reference>
<evidence type="ECO:0000313" key="4">
    <source>
        <dbReference type="EMBL" id="OHX67029.1"/>
    </source>
</evidence>
<dbReference type="InterPro" id="IPR013815">
    <property type="entry name" value="ATP_grasp_subdomain_1"/>
</dbReference>